<dbReference type="AlphaFoldDB" id="A0A4C2A7P0"/>
<comment type="caution">
    <text evidence="2">The sequence shown here is derived from an EMBL/GenBank/DDBJ whole genome shotgun (WGS) entry which is preliminary data.</text>
</comment>
<reference evidence="2 3" key="1">
    <citation type="journal article" date="2019" name="Commun. Biol.">
        <title>The bagworm genome reveals a unique fibroin gene that provides high tensile strength.</title>
        <authorList>
            <person name="Kono N."/>
            <person name="Nakamura H."/>
            <person name="Ohtoshi R."/>
            <person name="Tomita M."/>
            <person name="Numata K."/>
            <person name="Arakawa K."/>
        </authorList>
    </citation>
    <scope>NUCLEOTIDE SEQUENCE [LARGE SCALE GENOMIC DNA]</scope>
</reference>
<name>A0A4C2A7P0_EUMVA</name>
<organism evidence="2 3">
    <name type="scientific">Eumeta variegata</name>
    <name type="common">Bagworm moth</name>
    <name type="synonym">Eumeta japonica</name>
    <dbReference type="NCBI Taxonomy" id="151549"/>
    <lineage>
        <taxon>Eukaryota</taxon>
        <taxon>Metazoa</taxon>
        <taxon>Ecdysozoa</taxon>
        <taxon>Arthropoda</taxon>
        <taxon>Hexapoda</taxon>
        <taxon>Insecta</taxon>
        <taxon>Pterygota</taxon>
        <taxon>Neoptera</taxon>
        <taxon>Endopterygota</taxon>
        <taxon>Lepidoptera</taxon>
        <taxon>Glossata</taxon>
        <taxon>Ditrysia</taxon>
        <taxon>Tineoidea</taxon>
        <taxon>Psychidae</taxon>
        <taxon>Oiketicinae</taxon>
        <taxon>Eumeta</taxon>
    </lineage>
</organism>
<evidence type="ECO:0000256" key="1">
    <source>
        <dbReference type="SAM" id="MobiDB-lite"/>
    </source>
</evidence>
<sequence>MRSSFHPFLRIRRHHRLKTDDQTRPTDAEVGANTIIGNLSPFKLSLCISVNVCRIFCQHQTVFVSFGVPYYHVTFVERDIASPGNADVDRLQEEAKKKNQTTRISAVYVSRNRPDERVN</sequence>
<evidence type="ECO:0000313" key="2">
    <source>
        <dbReference type="EMBL" id="GBP94995.1"/>
    </source>
</evidence>
<proteinExistence type="predicted"/>
<accession>A0A4C2A7P0</accession>
<dbReference type="EMBL" id="BGZK01002571">
    <property type="protein sequence ID" value="GBP94995.1"/>
    <property type="molecule type" value="Genomic_DNA"/>
</dbReference>
<evidence type="ECO:0000313" key="3">
    <source>
        <dbReference type="Proteomes" id="UP000299102"/>
    </source>
</evidence>
<gene>
    <name evidence="2" type="ORF">EVAR_51798_1</name>
</gene>
<dbReference type="Proteomes" id="UP000299102">
    <property type="component" value="Unassembled WGS sequence"/>
</dbReference>
<feature type="region of interest" description="Disordered" evidence="1">
    <location>
        <begin position="93"/>
        <end position="119"/>
    </location>
</feature>
<protein>
    <submittedName>
        <fullName evidence="2">Uncharacterized protein</fullName>
    </submittedName>
</protein>
<keyword evidence="3" id="KW-1185">Reference proteome</keyword>